<proteinExistence type="predicted"/>
<dbReference type="AlphaFoldDB" id="A0A1I7XQK0"/>
<accession>A0A1I7XQK0</accession>
<dbReference type="Proteomes" id="UP000095283">
    <property type="component" value="Unplaced"/>
</dbReference>
<name>A0A1I7XQK0_HETBA</name>
<sequence length="65" mass="7546">MKQKDETHLPSVLFCWLPVFDHFGGFSVFPVRKVALVFLNNMKLCKMMVQVLLGDIFEYKSTFSS</sequence>
<protein>
    <submittedName>
        <fullName evidence="2">Ovule protein</fullName>
    </submittedName>
</protein>
<organism evidence="1 2">
    <name type="scientific">Heterorhabditis bacteriophora</name>
    <name type="common">Entomopathogenic nematode worm</name>
    <dbReference type="NCBI Taxonomy" id="37862"/>
    <lineage>
        <taxon>Eukaryota</taxon>
        <taxon>Metazoa</taxon>
        <taxon>Ecdysozoa</taxon>
        <taxon>Nematoda</taxon>
        <taxon>Chromadorea</taxon>
        <taxon>Rhabditida</taxon>
        <taxon>Rhabditina</taxon>
        <taxon>Rhabditomorpha</taxon>
        <taxon>Strongyloidea</taxon>
        <taxon>Heterorhabditidae</taxon>
        <taxon>Heterorhabditis</taxon>
    </lineage>
</organism>
<dbReference type="WBParaSite" id="Hba_19808">
    <property type="protein sequence ID" value="Hba_19808"/>
    <property type="gene ID" value="Hba_19808"/>
</dbReference>
<keyword evidence="1" id="KW-1185">Reference proteome</keyword>
<reference evidence="2" key="1">
    <citation type="submission" date="2016-11" db="UniProtKB">
        <authorList>
            <consortium name="WormBaseParasite"/>
        </authorList>
    </citation>
    <scope>IDENTIFICATION</scope>
</reference>
<evidence type="ECO:0000313" key="2">
    <source>
        <dbReference type="WBParaSite" id="Hba_19808"/>
    </source>
</evidence>
<evidence type="ECO:0000313" key="1">
    <source>
        <dbReference type="Proteomes" id="UP000095283"/>
    </source>
</evidence>